<dbReference type="OrthoDB" id="9795206at2"/>
<dbReference type="PANTHER" id="PTHR43415:SF3">
    <property type="entry name" value="GNAT-FAMILY ACETYLTRANSFERASE"/>
    <property type="match status" value="1"/>
</dbReference>
<gene>
    <name evidence="2" type="ORF">TKV_c14320</name>
</gene>
<dbReference type="Gene3D" id="3.40.630.30">
    <property type="match status" value="1"/>
</dbReference>
<proteinExistence type="predicted"/>
<dbReference type="SUPFAM" id="SSF55729">
    <property type="entry name" value="Acyl-CoA N-acyltransferases (Nat)"/>
    <property type="match status" value="1"/>
</dbReference>
<name>A0A097AS18_THEKI</name>
<dbReference type="Proteomes" id="UP000029669">
    <property type="component" value="Chromosome"/>
</dbReference>
<evidence type="ECO:0000259" key="1">
    <source>
        <dbReference type="PROSITE" id="PS51186"/>
    </source>
</evidence>
<dbReference type="AlphaFoldDB" id="A0A097AS18"/>
<dbReference type="PANTHER" id="PTHR43415">
    <property type="entry name" value="SPERMIDINE N(1)-ACETYLTRANSFERASE"/>
    <property type="match status" value="1"/>
</dbReference>
<accession>A0A097AS18</accession>
<evidence type="ECO:0000313" key="2">
    <source>
        <dbReference type="EMBL" id="AIS52603.1"/>
    </source>
</evidence>
<dbReference type="EMBL" id="CP009170">
    <property type="protein sequence ID" value="AIS52603.1"/>
    <property type="molecule type" value="Genomic_DNA"/>
</dbReference>
<organism evidence="2 3">
    <name type="scientific">Thermoanaerobacter kivui</name>
    <name type="common">Acetogenium kivui</name>
    <dbReference type="NCBI Taxonomy" id="2325"/>
    <lineage>
        <taxon>Bacteria</taxon>
        <taxon>Bacillati</taxon>
        <taxon>Bacillota</taxon>
        <taxon>Clostridia</taxon>
        <taxon>Thermoanaerobacterales</taxon>
        <taxon>Thermoanaerobacteraceae</taxon>
        <taxon>Thermoanaerobacter</taxon>
    </lineage>
</organism>
<dbReference type="HOGENOM" id="CLU_013985_3_2_9"/>
<keyword evidence="2" id="KW-0808">Transferase</keyword>
<dbReference type="PROSITE" id="PS51186">
    <property type="entry name" value="GNAT"/>
    <property type="match status" value="1"/>
</dbReference>
<dbReference type="RefSeq" id="WP_049685335.1">
    <property type="nucleotide sequence ID" value="NZ_CP009170.1"/>
</dbReference>
<dbReference type="GO" id="GO:0016747">
    <property type="term" value="F:acyltransferase activity, transferring groups other than amino-acyl groups"/>
    <property type="evidence" value="ECO:0007669"/>
    <property type="project" value="InterPro"/>
</dbReference>
<dbReference type="eggNOG" id="COG1670">
    <property type="taxonomic scope" value="Bacteria"/>
</dbReference>
<feature type="domain" description="N-acetyltransferase" evidence="1">
    <location>
        <begin position="7"/>
        <end position="172"/>
    </location>
</feature>
<protein>
    <submittedName>
        <fullName evidence="2">Acetyltransferase</fullName>
    </submittedName>
</protein>
<dbReference type="InterPro" id="IPR000182">
    <property type="entry name" value="GNAT_dom"/>
</dbReference>
<reference evidence="3" key="1">
    <citation type="journal article" date="2015" name="Genome Announc.">
        <title>Whole-Genome Sequences of 80 Environmental and Clinical Isolates of Burkholderia pseudomallei.</title>
        <authorList>
            <person name="Johnson S.L."/>
            <person name="Baker A.L."/>
            <person name="Chain P.S."/>
            <person name="Currie B.J."/>
            <person name="Daligault H.E."/>
            <person name="Davenport K.W."/>
            <person name="Davis C.B."/>
            <person name="Inglis T.J."/>
            <person name="Kaestli M."/>
            <person name="Koren S."/>
            <person name="Mayo M."/>
            <person name="Merritt A.J."/>
            <person name="Price E.P."/>
            <person name="Sarovich D.S."/>
            <person name="Warner J."/>
            <person name="Rosovitz M.J."/>
        </authorList>
    </citation>
    <scope>NUCLEOTIDE SEQUENCE [LARGE SCALE GENOMIC DNA]</scope>
    <source>
        <strain evidence="3">DSM 2030</strain>
    </source>
</reference>
<dbReference type="STRING" id="2325.TKV_c14320"/>
<dbReference type="CDD" id="cd04301">
    <property type="entry name" value="NAT_SF"/>
    <property type="match status" value="1"/>
</dbReference>
<sequence>MLKSNRIELVPFESKYFEKFVEFRNSDDSRNLTMPGIPYPVTVETVAERWKTKKDPKENGEFAIILRSTGEYIGNVSYNNVDWKNRNCEIAIMIGEEKHRNKGYGTEALNLLLDFIFNELNLHRVELRVYDFNERAIKSYEKCGFKKEGLLREVTYKHGKYINEYVMGILKEEFINRKNYYQGDNNNNK</sequence>
<dbReference type="InterPro" id="IPR016181">
    <property type="entry name" value="Acyl_CoA_acyltransferase"/>
</dbReference>
<evidence type="ECO:0000313" key="3">
    <source>
        <dbReference type="Proteomes" id="UP000029669"/>
    </source>
</evidence>
<keyword evidence="3" id="KW-1185">Reference proteome</keyword>
<dbReference type="KEGG" id="tki:TKV_c14320"/>
<dbReference type="Pfam" id="PF13302">
    <property type="entry name" value="Acetyltransf_3"/>
    <property type="match status" value="1"/>
</dbReference>